<dbReference type="PANTHER" id="PTHR34293:SF1">
    <property type="entry name" value="HTH-TYPE TRANSCRIPTIONAL REGULATOR TRMBL2"/>
    <property type="match status" value="1"/>
</dbReference>
<sequence length="331" mass="36263">MLNLPQRGGQDPLLKALEAAYHRALAEGGIHVDEPNARLLLQLGLLDKSPMTDWCTPVDPRVVQRNMSNHVIHVVAKLAQQAEDLESLAETLAPAFDATQQVSGPAYEYLPTPDAANARINGLLQEVRTEVLVAQPGQRKAEQLERVMERDLEVINRGVRVCHLYPSVARRDAATREHVDAMLAAGSHVRTLTRPFAKCLIFDRTYALVTDEGDPARAEKAGPRLITDPFLVRLIAADFDRDWDTADDWASTPAVGADQIVTPTQLAILRELGAGRTQAEVCRRLGMSQSTLTTAQKDLRGELGLETNLQLACWATAEGLIPSPLTDGYKS</sequence>
<dbReference type="RefSeq" id="WP_345036054.1">
    <property type="nucleotide sequence ID" value="NZ_BAAAYL010000001.1"/>
</dbReference>
<dbReference type="InterPro" id="IPR036388">
    <property type="entry name" value="WH-like_DNA-bd_sf"/>
</dbReference>
<gene>
    <name evidence="2" type="ORF">GCM10020367_21330</name>
</gene>
<evidence type="ECO:0000313" key="2">
    <source>
        <dbReference type="EMBL" id="GAA3371283.1"/>
    </source>
</evidence>
<reference evidence="3" key="1">
    <citation type="journal article" date="2019" name="Int. J. Syst. Evol. Microbiol.">
        <title>The Global Catalogue of Microorganisms (GCM) 10K type strain sequencing project: providing services to taxonomists for standard genome sequencing and annotation.</title>
        <authorList>
            <consortium name="The Broad Institute Genomics Platform"/>
            <consortium name="The Broad Institute Genome Sequencing Center for Infectious Disease"/>
            <person name="Wu L."/>
            <person name="Ma J."/>
        </authorList>
    </citation>
    <scope>NUCLEOTIDE SEQUENCE [LARGE SCALE GENOMIC DNA]</scope>
    <source>
        <strain evidence="3">JCM 9651</strain>
    </source>
</reference>
<name>A0ABP6S971_9ACTN</name>
<dbReference type="InterPro" id="IPR000792">
    <property type="entry name" value="Tscrpt_reg_LuxR_C"/>
</dbReference>
<protein>
    <recommendedName>
        <fullName evidence="1">HTH luxR-type domain-containing protein</fullName>
    </recommendedName>
</protein>
<comment type="caution">
    <text evidence="2">The sequence shown here is derived from an EMBL/GenBank/DDBJ whole genome shotgun (WGS) entry which is preliminary data.</text>
</comment>
<evidence type="ECO:0000259" key="1">
    <source>
        <dbReference type="SMART" id="SM00421"/>
    </source>
</evidence>
<proteinExistence type="predicted"/>
<dbReference type="Proteomes" id="UP001499990">
    <property type="component" value="Unassembled WGS sequence"/>
</dbReference>
<dbReference type="SMART" id="SM00421">
    <property type="entry name" value="HTH_LUXR"/>
    <property type="match status" value="1"/>
</dbReference>
<dbReference type="EMBL" id="BAAAYL010000001">
    <property type="protein sequence ID" value="GAA3371283.1"/>
    <property type="molecule type" value="Genomic_DNA"/>
</dbReference>
<feature type="domain" description="HTH luxR-type" evidence="1">
    <location>
        <begin position="258"/>
        <end position="315"/>
    </location>
</feature>
<dbReference type="PANTHER" id="PTHR34293">
    <property type="entry name" value="HTH-TYPE TRANSCRIPTIONAL REGULATOR TRMBL2"/>
    <property type="match status" value="1"/>
</dbReference>
<dbReference type="InterPro" id="IPR051797">
    <property type="entry name" value="TrmB-like"/>
</dbReference>
<organism evidence="2 3">
    <name type="scientific">Streptomyces sannanensis</name>
    <dbReference type="NCBI Taxonomy" id="285536"/>
    <lineage>
        <taxon>Bacteria</taxon>
        <taxon>Bacillati</taxon>
        <taxon>Actinomycetota</taxon>
        <taxon>Actinomycetes</taxon>
        <taxon>Kitasatosporales</taxon>
        <taxon>Streptomycetaceae</taxon>
        <taxon>Streptomyces</taxon>
    </lineage>
</organism>
<accession>A0ABP6S971</accession>
<dbReference type="Gene3D" id="1.10.10.10">
    <property type="entry name" value="Winged helix-like DNA-binding domain superfamily/Winged helix DNA-binding domain"/>
    <property type="match status" value="1"/>
</dbReference>
<dbReference type="InterPro" id="IPR016032">
    <property type="entry name" value="Sig_transdc_resp-reg_C-effctor"/>
</dbReference>
<dbReference type="SUPFAM" id="SSF46894">
    <property type="entry name" value="C-terminal effector domain of the bipartite response regulators"/>
    <property type="match status" value="1"/>
</dbReference>
<dbReference type="SUPFAM" id="SSF56024">
    <property type="entry name" value="Phospholipase D/nuclease"/>
    <property type="match status" value="1"/>
</dbReference>
<evidence type="ECO:0000313" key="3">
    <source>
        <dbReference type="Proteomes" id="UP001499990"/>
    </source>
</evidence>
<keyword evidence="3" id="KW-1185">Reference proteome</keyword>